<dbReference type="Gene3D" id="2.60.120.10">
    <property type="entry name" value="Jelly Rolls"/>
    <property type="match status" value="1"/>
</dbReference>
<dbReference type="InterPro" id="IPR011051">
    <property type="entry name" value="RmlC_Cupin_sf"/>
</dbReference>
<sequence>MKRPDYIKHWHVLEGPDNAGYPGSDEKFAISTPVARHVGLRRLGVSHIRLPPGRRTSYPYAQSSDELYIYVLEGYPQVWVNGSLHELSPGDSVGFVPGTGLCHTFLNNTAEDVRFLVVEEPPHPDNRTYFPLNPGYAATRHDRWIDHPPQFFGAHDGKPDQLKKPRR</sequence>
<dbReference type="eggNOG" id="COG3837">
    <property type="taxonomic scope" value="Bacteria"/>
</dbReference>
<protein>
    <submittedName>
        <fullName evidence="2">Cupin domain protein</fullName>
    </submittedName>
</protein>
<name>I2BDW4_SHIBC</name>
<dbReference type="HOGENOM" id="CLU_135607_0_0_6"/>
<evidence type="ECO:0000313" key="2">
    <source>
        <dbReference type="EMBL" id="AFJ48718.1"/>
    </source>
</evidence>
<dbReference type="RefSeq" id="WP_002445208.1">
    <property type="nucleotide sequence ID" value="NC_017910.1"/>
</dbReference>
<keyword evidence="3" id="KW-1185">Reference proteome</keyword>
<evidence type="ECO:0000259" key="1">
    <source>
        <dbReference type="Pfam" id="PF07883"/>
    </source>
</evidence>
<accession>I2BDW4</accession>
<dbReference type="STRING" id="630626.EBL_c36670"/>
<evidence type="ECO:0000313" key="3">
    <source>
        <dbReference type="Proteomes" id="UP000001955"/>
    </source>
</evidence>
<dbReference type="InterPro" id="IPR013096">
    <property type="entry name" value="Cupin_2"/>
</dbReference>
<dbReference type="Pfam" id="PF07883">
    <property type="entry name" value="Cupin_2"/>
    <property type="match status" value="1"/>
</dbReference>
<feature type="domain" description="Cupin type-2" evidence="1">
    <location>
        <begin position="47"/>
        <end position="118"/>
    </location>
</feature>
<proteinExistence type="predicted"/>
<dbReference type="EMBL" id="CP001560">
    <property type="protein sequence ID" value="AFJ48718.1"/>
    <property type="molecule type" value="Genomic_DNA"/>
</dbReference>
<dbReference type="AlphaFoldDB" id="I2BDW4"/>
<dbReference type="Proteomes" id="UP000001955">
    <property type="component" value="Chromosome"/>
</dbReference>
<reference evidence="2 3" key="1">
    <citation type="journal article" date="2012" name="J. Bacteriol.">
        <title>Complete genome sequence of the B12-producing Shimwellia blattae strain DSM 4481, isolated from a cockroach.</title>
        <authorList>
            <person name="Brzuszkiewicz E."/>
            <person name="Waschkowitz T."/>
            <person name="Wiezer A."/>
            <person name="Daniel R."/>
        </authorList>
    </citation>
    <scope>NUCLEOTIDE SEQUENCE [LARGE SCALE GENOMIC DNA]</scope>
    <source>
        <strain evidence="3">ATCC 29907 / DSM 4481 / JCM 1650 / NBRC 105725 / CDC 9005-74</strain>
    </source>
</reference>
<dbReference type="InterPro" id="IPR014710">
    <property type="entry name" value="RmlC-like_jellyroll"/>
</dbReference>
<gene>
    <name evidence="2" type="ordered locus">EBL_c36670</name>
</gene>
<dbReference type="KEGG" id="ebt:EBL_c36670"/>
<dbReference type="SUPFAM" id="SSF51182">
    <property type="entry name" value="RmlC-like cupins"/>
    <property type="match status" value="1"/>
</dbReference>
<accession>K6W6K2</accession>
<dbReference type="OrthoDB" id="116921at2"/>
<organism evidence="2 3">
    <name type="scientific">Shimwellia blattae (strain ATCC 29907 / DSM 4481 / JCM 1650 / NBRC 105725 / CDC 9005-74)</name>
    <name type="common">Escherichia blattae</name>
    <dbReference type="NCBI Taxonomy" id="630626"/>
    <lineage>
        <taxon>Bacteria</taxon>
        <taxon>Pseudomonadati</taxon>
        <taxon>Pseudomonadota</taxon>
        <taxon>Gammaproteobacteria</taxon>
        <taxon>Enterobacterales</taxon>
        <taxon>Enterobacteriaceae</taxon>
        <taxon>Shimwellia</taxon>
    </lineage>
</organism>